<name>A0A173SI29_9FIRM</name>
<dbReference type="EMBL" id="CYXM01000004">
    <property type="protein sequence ID" value="CUM90072.1"/>
    <property type="molecule type" value="Genomic_DNA"/>
</dbReference>
<accession>A0A173SI29</accession>
<dbReference type="OrthoDB" id="5380364at2"/>
<reference evidence="1 2" key="1">
    <citation type="submission" date="2015-09" db="EMBL/GenBank/DDBJ databases">
        <authorList>
            <consortium name="Pathogen Informatics"/>
        </authorList>
    </citation>
    <scope>NUCLEOTIDE SEQUENCE [LARGE SCALE GENOMIC DNA]</scope>
    <source>
        <strain evidence="1 2">2789STDY5834968</strain>
    </source>
</reference>
<proteinExistence type="predicted"/>
<dbReference type="PANTHER" id="PTHR36847:SF1">
    <property type="entry name" value="AMIDOLIGASE ENZYME"/>
    <property type="match status" value="1"/>
</dbReference>
<dbReference type="GO" id="GO:0016874">
    <property type="term" value="F:ligase activity"/>
    <property type="evidence" value="ECO:0007669"/>
    <property type="project" value="UniProtKB-KW"/>
</dbReference>
<evidence type="ECO:0000313" key="2">
    <source>
        <dbReference type="Proteomes" id="UP000095673"/>
    </source>
</evidence>
<evidence type="ECO:0000313" key="1">
    <source>
        <dbReference type="EMBL" id="CUM90072.1"/>
    </source>
</evidence>
<gene>
    <name evidence="1" type="ORF">ERS852580_01058</name>
</gene>
<dbReference type="Pfam" id="PF12224">
    <property type="entry name" value="Amidoligase_2"/>
    <property type="match status" value="1"/>
</dbReference>
<dbReference type="AlphaFoldDB" id="A0A173SI29"/>
<protein>
    <submittedName>
        <fullName evidence="1">Putative amidoligase enzyme</fullName>
    </submittedName>
</protein>
<sequence>MLKEQRFGVEVEMTGISRKKAADVLAEVFGAIAGEPDGTCYHTRIIKDQKNRKWKVMRDSSITPVRNDNSNAPMDEYRVEMVTPPLNYEDIELLQVVIRKLRENGAKSHRSCGIHIHVDGANHTAASLRRLVSFMTARQDLIYEALEIGDRENSWCHKLNKTLLNAMKKDKNLTNEKAEEIWYSSANDGYCGGIDHQHYNSTRYHGVNLHAFFTKGTVEFRLFNSTLHAGKIKAYIQFCLAVSAWAITSNDKLVFRSMDNYTAEQKVTIMRNILTHRLGLYGDEFKTCRLHMMNPLKKAAGMAVREAA</sequence>
<dbReference type="Proteomes" id="UP000095673">
    <property type="component" value="Unassembled WGS sequence"/>
</dbReference>
<dbReference type="RefSeq" id="WP_055237718.1">
    <property type="nucleotide sequence ID" value="NZ_CYXM01000004.1"/>
</dbReference>
<keyword evidence="1" id="KW-0436">Ligase</keyword>
<organism evidence="1 2">
    <name type="scientific">Agathobacter rectalis</name>
    <dbReference type="NCBI Taxonomy" id="39491"/>
    <lineage>
        <taxon>Bacteria</taxon>
        <taxon>Bacillati</taxon>
        <taxon>Bacillota</taxon>
        <taxon>Clostridia</taxon>
        <taxon>Lachnospirales</taxon>
        <taxon>Lachnospiraceae</taxon>
        <taxon>Agathobacter</taxon>
    </lineage>
</organism>
<dbReference type="InterPro" id="IPR022025">
    <property type="entry name" value="Amidoligase_2"/>
</dbReference>
<dbReference type="PANTHER" id="PTHR36847">
    <property type="entry name" value="AMIDOLIGASE ENZYME"/>
    <property type="match status" value="1"/>
</dbReference>